<keyword evidence="1" id="KW-1133">Transmembrane helix</keyword>
<dbReference type="SUPFAM" id="SSF51735">
    <property type="entry name" value="NAD(P)-binding Rossmann-fold domains"/>
    <property type="match status" value="1"/>
</dbReference>
<dbReference type="Pfam" id="PF16363">
    <property type="entry name" value="GDP_Man_Dehyd"/>
    <property type="match status" value="1"/>
</dbReference>
<sequence length="334" mass="38588">MTKNILVTGACGFIMSFFVNYMSKKYPEYNFIILDKLEYCASVENVDKNPNVEIIVGDIANKELVTYILNKFNIHIIVHGGAFTHVDNSFFNSIDFTLNNILGTHVLLETVRLYHEKTGKIEKFLHISTDETYGTTHGIEPKTETDILCATNPYAASKVGAESMALSYFYSYKLPIVISRGNNAYGPNQYPEKIVPKFICHLLNNEKLTIHGKGDSRRNFIHVYDTVTAFETILLQGKIGEIYNISADHSNEFTVMDIARKLIKIFHPDVNVDDPSQLNKYLDYIDDRKFNDSRYFISSEKLYKLDWKPIKTNFDENLKELIEWYRINKSRYGF</sequence>
<organism evidence="3">
    <name type="scientific">Klosneuvirus KNV1</name>
    <dbReference type="NCBI Taxonomy" id="1977640"/>
    <lineage>
        <taxon>Viruses</taxon>
        <taxon>Varidnaviria</taxon>
        <taxon>Bamfordvirae</taxon>
        <taxon>Nucleocytoviricota</taxon>
        <taxon>Megaviricetes</taxon>
        <taxon>Imitervirales</taxon>
        <taxon>Mimiviridae</taxon>
        <taxon>Klosneuvirinae</taxon>
        <taxon>Klosneuvirus</taxon>
    </lineage>
</organism>
<feature type="domain" description="NAD(P)-binding" evidence="2">
    <location>
        <begin position="6"/>
        <end position="320"/>
    </location>
</feature>
<dbReference type="InterPro" id="IPR016040">
    <property type="entry name" value="NAD(P)-bd_dom"/>
</dbReference>
<evidence type="ECO:0000256" key="1">
    <source>
        <dbReference type="SAM" id="Phobius"/>
    </source>
</evidence>
<keyword evidence="1" id="KW-0472">Membrane</keyword>
<reference evidence="3" key="1">
    <citation type="journal article" date="2017" name="Science">
        <title>Giant viruses with an expanded complement of translation system components.</title>
        <authorList>
            <person name="Schulz F."/>
            <person name="Yutin N."/>
            <person name="Ivanova N.N."/>
            <person name="Ortega D.R."/>
            <person name="Lee T.K."/>
            <person name="Vierheilig J."/>
            <person name="Daims H."/>
            <person name="Horn M."/>
            <person name="Wagner M."/>
            <person name="Jensen G.J."/>
            <person name="Kyrpides N.C."/>
            <person name="Koonin E.V."/>
            <person name="Woyke T."/>
        </authorList>
    </citation>
    <scope>NUCLEOTIDE SEQUENCE</scope>
    <source>
        <strain evidence="3">KNV1</strain>
    </source>
</reference>
<proteinExistence type="predicted"/>
<dbReference type="PANTHER" id="PTHR43000">
    <property type="entry name" value="DTDP-D-GLUCOSE 4,6-DEHYDRATASE-RELATED"/>
    <property type="match status" value="1"/>
</dbReference>
<dbReference type="EMBL" id="KY684113">
    <property type="protein sequence ID" value="ARF12502.1"/>
    <property type="molecule type" value="Genomic_DNA"/>
</dbReference>
<feature type="transmembrane region" description="Helical" evidence="1">
    <location>
        <begin position="6"/>
        <end position="23"/>
    </location>
</feature>
<name>A0A1V0SLA7_9VIRU</name>
<dbReference type="InterPro" id="IPR036291">
    <property type="entry name" value="NAD(P)-bd_dom_sf"/>
</dbReference>
<dbReference type="GO" id="GO:0009225">
    <property type="term" value="P:nucleotide-sugar metabolic process"/>
    <property type="evidence" value="ECO:0007669"/>
    <property type="project" value="UniProtKB-ARBA"/>
</dbReference>
<protein>
    <submittedName>
        <fullName evidence="3">GDP-mannose 4,6 dehydratase</fullName>
    </submittedName>
</protein>
<gene>
    <name evidence="3" type="ORF">Klosneuvirus_6_64</name>
</gene>
<evidence type="ECO:0000259" key="2">
    <source>
        <dbReference type="Pfam" id="PF16363"/>
    </source>
</evidence>
<dbReference type="Gene3D" id="3.90.25.10">
    <property type="entry name" value="UDP-galactose 4-epimerase, domain 1"/>
    <property type="match status" value="1"/>
</dbReference>
<dbReference type="Gene3D" id="3.40.50.720">
    <property type="entry name" value="NAD(P)-binding Rossmann-like Domain"/>
    <property type="match status" value="1"/>
</dbReference>
<accession>A0A1V0SLA7</accession>
<evidence type="ECO:0000313" key="3">
    <source>
        <dbReference type="EMBL" id="ARF12502.1"/>
    </source>
</evidence>
<keyword evidence="1" id="KW-0812">Transmembrane</keyword>
<dbReference type="FunFam" id="3.40.50.720:FF:000304">
    <property type="entry name" value="UDP-glucose 4,6-dehydratase"/>
    <property type="match status" value="1"/>
</dbReference>